<gene>
    <name evidence="9" type="ORF">L0U89_19620</name>
</gene>
<organism evidence="9 10">
    <name type="scientific">Mariniradius sediminis</name>
    <dbReference type="NCBI Taxonomy" id="2909237"/>
    <lineage>
        <taxon>Bacteria</taxon>
        <taxon>Pseudomonadati</taxon>
        <taxon>Bacteroidota</taxon>
        <taxon>Cytophagia</taxon>
        <taxon>Cytophagales</taxon>
        <taxon>Cyclobacteriaceae</taxon>
        <taxon>Mariniradius</taxon>
    </lineage>
</organism>
<dbReference type="InterPro" id="IPR025857">
    <property type="entry name" value="MacB_PCD"/>
</dbReference>
<sequence length="799" mass="88845">MWKNYFKTSFRNLSKRKLYTGINILGLTIALCSFFAISLYIYHEWSYDRMYTDYERIYKFSQEFSSAGESQMVGTTPASLVPTLMEEFPEVEVATTVFDLSIFSSVLVDAGEGSTEENRFAFADANFFKVFDFKLLEGQSAIALSEPKQIVVTETTAKRLFNQSIGVVGKTLKVDGTEYTVSGVMEDFPSNSNLDFDFLASFKTHRLGREPQWSPANFFSYAKLRAGTDLEAFSLKISQMVDKYLGSDMREYNFSTAFFFQPVSSIHLGDSQLKGIKPANDIKNLYLFGLIAILLVMIGVINYVNLATAEATERNKEVGLRKVLGAARGQLFGQFVSESMILSVSSISLSILLLYLGKGVFENFSGVPMQLNLLFGPWGIGFLIAILLLVGLMAGIYPSLVLSGMTPLKALGNEMRLGGGIWLRKGLVVFQFFISMGLLIATLVVSQQLQYMRSVNLGYDREQVIALQTHYNMRDKIPAFKTELVRTGHASAAAMSNSMPIFIQAGYSILPGGDFQKELMVTGFCVDHDVSKTIGLELVAGLDFVETDIDQTTAYEGGFEMSILFNESAIREMGWTPEESVGKKVNFNGVSSVIKGVVKDFYFNSLHHRVGPLAVFIQPAEANWILIKLPAGNPAPHLEEISKTWTTMFPERPFNYRFLDDAYSNLYQSEQKVGALFGLFSGIAVWIACMGLFGLVSYVALRRTKEISIRKVLGADRLAVLKLLSADFFILLAVAALLAIPVWLWFSKEWLSGFAYQTAISPVSYLIAVMLVSAIAALTIGYRTVRVYARNPAETLKDQ</sequence>
<accession>A0ABS9BYZ8</accession>
<dbReference type="PANTHER" id="PTHR30572">
    <property type="entry name" value="MEMBRANE COMPONENT OF TRANSPORTER-RELATED"/>
    <property type="match status" value="1"/>
</dbReference>
<feature type="transmembrane region" description="Helical" evidence="6">
    <location>
        <begin position="375"/>
        <end position="401"/>
    </location>
</feature>
<comment type="subcellular location">
    <subcellularLocation>
        <location evidence="1">Cell membrane</location>
        <topology evidence="1">Multi-pass membrane protein</topology>
    </subcellularLocation>
</comment>
<evidence type="ECO:0000256" key="2">
    <source>
        <dbReference type="ARBA" id="ARBA00022475"/>
    </source>
</evidence>
<feature type="domain" description="MacB-like periplasmic core" evidence="8">
    <location>
        <begin position="20"/>
        <end position="237"/>
    </location>
</feature>
<evidence type="ECO:0000256" key="1">
    <source>
        <dbReference type="ARBA" id="ARBA00004651"/>
    </source>
</evidence>
<feature type="transmembrane region" description="Helical" evidence="6">
    <location>
        <begin position="422"/>
        <end position="445"/>
    </location>
</feature>
<feature type="domain" description="ABC3 transporter permease C-terminal" evidence="7">
    <location>
        <begin position="290"/>
        <end position="407"/>
    </location>
</feature>
<dbReference type="Pfam" id="PF12704">
    <property type="entry name" value="MacB_PCD"/>
    <property type="match status" value="1"/>
</dbReference>
<protein>
    <submittedName>
        <fullName evidence="9">ABC transporter permease</fullName>
    </submittedName>
</protein>
<evidence type="ECO:0000259" key="8">
    <source>
        <dbReference type="Pfam" id="PF12704"/>
    </source>
</evidence>
<dbReference type="PANTHER" id="PTHR30572:SF18">
    <property type="entry name" value="ABC-TYPE MACROLIDE FAMILY EXPORT SYSTEM PERMEASE COMPONENT 2"/>
    <property type="match status" value="1"/>
</dbReference>
<feature type="transmembrane region" description="Helical" evidence="6">
    <location>
        <begin position="721"/>
        <end position="743"/>
    </location>
</feature>
<dbReference type="EMBL" id="JAKEVZ010000025">
    <property type="protein sequence ID" value="MCF1753280.1"/>
    <property type="molecule type" value="Genomic_DNA"/>
</dbReference>
<evidence type="ECO:0000256" key="4">
    <source>
        <dbReference type="ARBA" id="ARBA00022989"/>
    </source>
</evidence>
<feature type="transmembrane region" description="Helical" evidence="6">
    <location>
        <begin position="331"/>
        <end position="355"/>
    </location>
</feature>
<feature type="transmembrane region" description="Helical" evidence="6">
    <location>
        <begin position="675"/>
        <end position="701"/>
    </location>
</feature>
<feature type="transmembrane region" description="Helical" evidence="6">
    <location>
        <begin position="763"/>
        <end position="782"/>
    </location>
</feature>
<keyword evidence="10" id="KW-1185">Reference proteome</keyword>
<evidence type="ECO:0000256" key="6">
    <source>
        <dbReference type="SAM" id="Phobius"/>
    </source>
</evidence>
<evidence type="ECO:0000256" key="5">
    <source>
        <dbReference type="ARBA" id="ARBA00023136"/>
    </source>
</evidence>
<evidence type="ECO:0000259" key="7">
    <source>
        <dbReference type="Pfam" id="PF02687"/>
    </source>
</evidence>
<dbReference type="Pfam" id="PF02687">
    <property type="entry name" value="FtsX"/>
    <property type="match status" value="2"/>
</dbReference>
<keyword evidence="2" id="KW-1003">Cell membrane</keyword>
<comment type="caution">
    <text evidence="9">The sequence shown here is derived from an EMBL/GenBank/DDBJ whole genome shotgun (WGS) entry which is preliminary data.</text>
</comment>
<dbReference type="RefSeq" id="WP_234863083.1">
    <property type="nucleotide sequence ID" value="NZ_JAKEVZ010000025.1"/>
</dbReference>
<keyword evidence="4 6" id="KW-1133">Transmembrane helix</keyword>
<dbReference type="InterPro" id="IPR050250">
    <property type="entry name" value="Macrolide_Exporter_MacB"/>
</dbReference>
<feature type="transmembrane region" description="Helical" evidence="6">
    <location>
        <begin position="21"/>
        <end position="42"/>
    </location>
</feature>
<feature type="domain" description="ABC3 transporter permease C-terminal" evidence="7">
    <location>
        <begin position="679"/>
        <end position="792"/>
    </location>
</feature>
<evidence type="ECO:0000313" key="10">
    <source>
        <dbReference type="Proteomes" id="UP001201449"/>
    </source>
</evidence>
<evidence type="ECO:0000256" key="3">
    <source>
        <dbReference type="ARBA" id="ARBA00022692"/>
    </source>
</evidence>
<keyword evidence="3 6" id="KW-0812">Transmembrane</keyword>
<dbReference type="Proteomes" id="UP001201449">
    <property type="component" value="Unassembled WGS sequence"/>
</dbReference>
<reference evidence="9 10" key="1">
    <citation type="submission" date="2022-01" db="EMBL/GenBank/DDBJ databases">
        <title>Mariniradius saccharolyticus sp. nov., isolated from sediment of a river.</title>
        <authorList>
            <person name="Liu H."/>
        </authorList>
    </citation>
    <scope>NUCLEOTIDE SEQUENCE [LARGE SCALE GENOMIC DNA]</scope>
    <source>
        <strain evidence="9 10">RY-2</strain>
    </source>
</reference>
<keyword evidence="5 6" id="KW-0472">Membrane</keyword>
<name>A0ABS9BYZ8_9BACT</name>
<evidence type="ECO:0000313" key="9">
    <source>
        <dbReference type="EMBL" id="MCF1753280.1"/>
    </source>
</evidence>
<proteinExistence type="predicted"/>
<dbReference type="InterPro" id="IPR003838">
    <property type="entry name" value="ABC3_permease_C"/>
</dbReference>
<feature type="transmembrane region" description="Helical" evidence="6">
    <location>
        <begin position="285"/>
        <end position="306"/>
    </location>
</feature>